<dbReference type="Proteomes" id="UP001642483">
    <property type="component" value="Unassembled WGS sequence"/>
</dbReference>
<dbReference type="PRINTS" id="PR00405">
    <property type="entry name" value="REVINTRACTNG"/>
</dbReference>
<dbReference type="InterPro" id="IPR001164">
    <property type="entry name" value="ArfGAP_dom"/>
</dbReference>
<evidence type="ECO:0000313" key="5">
    <source>
        <dbReference type="Proteomes" id="UP001642483"/>
    </source>
</evidence>
<dbReference type="PROSITE" id="PS50003">
    <property type="entry name" value="PH_DOMAIN"/>
    <property type="match status" value="2"/>
</dbReference>
<dbReference type="Pfam" id="PF01412">
    <property type="entry name" value="ArfGap"/>
    <property type="match status" value="1"/>
</dbReference>
<dbReference type="Gene3D" id="1.10.220.150">
    <property type="entry name" value="Arf GTPase activating protein"/>
    <property type="match status" value="1"/>
</dbReference>
<name>A0ABP0GUN1_CLALP</name>
<dbReference type="PROSITE" id="PS50115">
    <property type="entry name" value="ARFGAP"/>
    <property type="match status" value="1"/>
</dbReference>
<dbReference type="InterPro" id="IPR001849">
    <property type="entry name" value="PH_domain"/>
</dbReference>
<dbReference type="PANTHER" id="PTHR46021">
    <property type="entry name" value="ARF-GAP WITH DUAL PH DOMAIN-CONTAINING PROTEIN 1-LIKE PROTEIN"/>
    <property type="match status" value="1"/>
</dbReference>
<dbReference type="SMART" id="SM00233">
    <property type="entry name" value="PH"/>
    <property type="match status" value="2"/>
</dbReference>
<dbReference type="CDD" id="cd08832">
    <property type="entry name" value="ArfGap_ADAP"/>
    <property type="match status" value="1"/>
</dbReference>
<dbReference type="InterPro" id="IPR011993">
    <property type="entry name" value="PH-like_dom_sf"/>
</dbReference>
<dbReference type="InterPro" id="IPR037278">
    <property type="entry name" value="ARFGAP/RecO"/>
</dbReference>
<protein>
    <recommendedName>
        <fullName evidence="6">Arf-GAP with dual PH domain-containing protein 1</fullName>
    </recommendedName>
</protein>
<dbReference type="InterPro" id="IPR037849">
    <property type="entry name" value="PH1_ADAP"/>
</dbReference>
<feature type="domain" description="Arf-GAP" evidence="3">
    <location>
        <begin position="6"/>
        <end position="127"/>
    </location>
</feature>
<feature type="domain" description="PH" evidence="2">
    <location>
        <begin position="130"/>
        <end position="231"/>
    </location>
</feature>
<comment type="caution">
    <text evidence="4">The sequence shown here is derived from an EMBL/GenBank/DDBJ whole genome shotgun (WGS) entry which is preliminary data.</text>
</comment>
<keyword evidence="5" id="KW-1185">Reference proteome</keyword>
<gene>
    <name evidence="4" type="ORF">CVLEPA_LOCUS28711</name>
</gene>
<dbReference type="EMBL" id="CAWYQH010000152">
    <property type="protein sequence ID" value="CAK8695437.1"/>
    <property type="molecule type" value="Genomic_DNA"/>
</dbReference>
<organism evidence="4 5">
    <name type="scientific">Clavelina lepadiformis</name>
    <name type="common">Light-bulb sea squirt</name>
    <name type="synonym">Ascidia lepadiformis</name>
    <dbReference type="NCBI Taxonomy" id="159417"/>
    <lineage>
        <taxon>Eukaryota</taxon>
        <taxon>Metazoa</taxon>
        <taxon>Chordata</taxon>
        <taxon>Tunicata</taxon>
        <taxon>Ascidiacea</taxon>
        <taxon>Aplousobranchia</taxon>
        <taxon>Clavelinidae</taxon>
        <taxon>Clavelina</taxon>
    </lineage>
</organism>
<evidence type="ECO:0000313" key="4">
    <source>
        <dbReference type="EMBL" id="CAK8695437.1"/>
    </source>
</evidence>
<dbReference type="PANTHER" id="PTHR46021:SF2">
    <property type="entry name" value="ARF-GAP WITH DUAL PH DOMAIN-CONTAINING PROTEIN 1"/>
    <property type="match status" value="1"/>
</dbReference>
<evidence type="ECO:0000259" key="2">
    <source>
        <dbReference type="PROSITE" id="PS50003"/>
    </source>
</evidence>
<dbReference type="CDD" id="cd01251">
    <property type="entry name" value="PH2_ADAP"/>
    <property type="match status" value="1"/>
</dbReference>
<dbReference type="SUPFAM" id="SSF57863">
    <property type="entry name" value="ArfGap/RecO-like zinc finger"/>
    <property type="match status" value="1"/>
</dbReference>
<keyword evidence="1" id="KW-0862">Zinc</keyword>
<dbReference type="SMART" id="SM00105">
    <property type="entry name" value="ArfGap"/>
    <property type="match status" value="1"/>
</dbReference>
<accession>A0ABP0GUN1</accession>
<dbReference type="Pfam" id="PF00169">
    <property type="entry name" value="PH"/>
    <property type="match status" value="2"/>
</dbReference>
<dbReference type="InterPro" id="IPR037851">
    <property type="entry name" value="PH2_ADAP"/>
</dbReference>
<keyword evidence="1" id="KW-0479">Metal-binding</keyword>
<evidence type="ECO:0000256" key="1">
    <source>
        <dbReference type="PROSITE-ProRule" id="PRU00288"/>
    </source>
</evidence>
<dbReference type="SUPFAM" id="SSF50729">
    <property type="entry name" value="PH domain-like"/>
    <property type="match status" value="2"/>
</dbReference>
<sequence length="401" mass="46646">MGERNKRILMEQLQLPKNKLCADCNAESPEWASSNIGVFICVNCSGIHRMLGTHISRVKSCRLDQWTDEQVQFMCDNGNECINAQLEVYMPVYYQKPRPSDPQVYKEHFIHSKYDRKEFISEGGTSHYEKGAKDGFLWKRGKDGKQFKLRRFVLNAEEGTLKYYVKPEGKEPKQTINLASLTASLVPDKINHAHGFQLAFMTENLTRQIYLYAEEAKDAVDWFIELRASSMHLIKKNNPNITDCEIIKKLNNYQVKQGWMLKTGPKHTEPYRKRWFTLENRRLLYFVNPLDAYPRGEIYLGSRSNGFMVRDGLPAGQQEYGFGITITTPDRDYLMCCEDKEDQKAWIAEIKAIMTRPLNSQENEEFTEHALTYHQRRKTTVRYNLTTPAGWRSSVGEFSSK</sequence>
<proteinExistence type="predicted"/>
<feature type="domain" description="PH" evidence="2">
    <location>
        <begin position="253"/>
        <end position="355"/>
    </location>
</feature>
<keyword evidence="1" id="KW-0863">Zinc-finger</keyword>
<dbReference type="InterPro" id="IPR052589">
    <property type="entry name" value="Arf-GAP_dual-PH_domain"/>
</dbReference>
<dbReference type="CDD" id="cd13252">
    <property type="entry name" value="PH1_ADAP"/>
    <property type="match status" value="1"/>
</dbReference>
<dbReference type="InterPro" id="IPR038508">
    <property type="entry name" value="ArfGAP_dom_sf"/>
</dbReference>
<evidence type="ECO:0000259" key="3">
    <source>
        <dbReference type="PROSITE" id="PS50115"/>
    </source>
</evidence>
<dbReference type="Gene3D" id="2.30.29.30">
    <property type="entry name" value="Pleckstrin-homology domain (PH domain)/Phosphotyrosine-binding domain (PTB)"/>
    <property type="match status" value="2"/>
</dbReference>
<reference evidence="4 5" key="1">
    <citation type="submission" date="2024-02" db="EMBL/GenBank/DDBJ databases">
        <authorList>
            <person name="Daric V."/>
            <person name="Darras S."/>
        </authorList>
    </citation>
    <scope>NUCLEOTIDE SEQUENCE [LARGE SCALE GENOMIC DNA]</scope>
</reference>
<evidence type="ECO:0008006" key="6">
    <source>
        <dbReference type="Google" id="ProtNLM"/>
    </source>
</evidence>